<proteinExistence type="predicted"/>
<gene>
    <name evidence="1" type="ORF">C1H69_15405</name>
</gene>
<protein>
    <submittedName>
        <fullName evidence="1">Uncharacterized protein</fullName>
    </submittedName>
</protein>
<comment type="caution">
    <text evidence="1">The sequence shown here is derived from an EMBL/GenBank/DDBJ whole genome shotgun (WGS) entry which is preliminary data.</text>
</comment>
<evidence type="ECO:0000313" key="1">
    <source>
        <dbReference type="EMBL" id="PMR74054.1"/>
    </source>
</evidence>
<name>A0A2N7U0U3_9GAMM</name>
<dbReference type="AlphaFoldDB" id="A0A2N7U0U3"/>
<organism evidence="1 2">
    <name type="scientific">Billgrantia endophytica</name>
    <dbReference type="NCBI Taxonomy" id="2033802"/>
    <lineage>
        <taxon>Bacteria</taxon>
        <taxon>Pseudomonadati</taxon>
        <taxon>Pseudomonadota</taxon>
        <taxon>Gammaproteobacteria</taxon>
        <taxon>Oceanospirillales</taxon>
        <taxon>Halomonadaceae</taxon>
        <taxon>Billgrantia</taxon>
    </lineage>
</organism>
<dbReference type="Proteomes" id="UP000235803">
    <property type="component" value="Unassembled WGS sequence"/>
</dbReference>
<evidence type="ECO:0000313" key="2">
    <source>
        <dbReference type="Proteomes" id="UP000235803"/>
    </source>
</evidence>
<sequence length="61" mass="7011">MNKYRVTLKYGDVGKYKHNSQNITVEAESDLTAMRLAEEKFKSSNSAYKNKEVDIVKVVKI</sequence>
<keyword evidence="2" id="KW-1185">Reference proteome</keyword>
<accession>A0A2N7U0U3</accession>
<reference evidence="1 2" key="1">
    <citation type="submission" date="2018-01" db="EMBL/GenBank/DDBJ databases">
        <title>Halomonas endophytica sp. nov., isolated from storage liquid in the stems of Populus euphratica.</title>
        <authorList>
            <person name="Chen C."/>
        </authorList>
    </citation>
    <scope>NUCLEOTIDE SEQUENCE [LARGE SCALE GENOMIC DNA]</scope>
    <source>
        <strain evidence="1 2">MC28</strain>
    </source>
</reference>
<dbReference type="EMBL" id="PNRF01000031">
    <property type="protein sequence ID" value="PMR74054.1"/>
    <property type="molecule type" value="Genomic_DNA"/>
</dbReference>